<feature type="region of interest" description="Disordered" evidence="1">
    <location>
        <begin position="1118"/>
        <end position="1142"/>
    </location>
</feature>
<dbReference type="SUPFAM" id="SSF52540">
    <property type="entry name" value="P-loop containing nucleoside triphosphate hydrolases"/>
    <property type="match status" value="1"/>
</dbReference>
<dbReference type="PANTHER" id="PTHR36681">
    <property type="entry name" value="NUCLEAR GTPASE, GERMINAL CENTER-ASSOCIATED, TANDEM DUPLICATE 3"/>
    <property type="match status" value="1"/>
</dbReference>
<proteinExistence type="predicted"/>
<reference evidence="4" key="1">
    <citation type="journal article" date="2023" name="Mol. Phylogenet. Evol.">
        <title>Genome-scale phylogeny and comparative genomics of the fungal order Sordariales.</title>
        <authorList>
            <person name="Hensen N."/>
            <person name="Bonometti L."/>
            <person name="Westerberg I."/>
            <person name="Brannstrom I.O."/>
            <person name="Guillou S."/>
            <person name="Cros-Aarteil S."/>
            <person name="Calhoun S."/>
            <person name="Haridas S."/>
            <person name="Kuo A."/>
            <person name="Mondo S."/>
            <person name="Pangilinan J."/>
            <person name="Riley R."/>
            <person name="LaButti K."/>
            <person name="Andreopoulos B."/>
            <person name="Lipzen A."/>
            <person name="Chen C."/>
            <person name="Yan M."/>
            <person name="Daum C."/>
            <person name="Ng V."/>
            <person name="Clum A."/>
            <person name="Steindorff A."/>
            <person name="Ohm R.A."/>
            <person name="Martin F."/>
            <person name="Silar P."/>
            <person name="Natvig D.O."/>
            <person name="Lalanne C."/>
            <person name="Gautier V."/>
            <person name="Ament-Velasquez S.L."/>
            <person name="Kruys A."/>
            <person name="Hutchinson M.I."/>
            <person name="Powell A.J."/>
            <person name="Barry K."/>
            <person name="Miller A.N."/>
            <person name="Grigoriev I.V."/>
            <person name="Debuchy R."/>
            <person name="Gladieux P."/>
            <person name="Hiltunen Thoren M."/>
            <person name="Johannesson H."/>
        </authorList>
    </citation>
    <scope>NUCLEOTIDE SEQUENCE</scope>
    <source>
        <strain evidence="4">CBS 955.72</strain>
    </source>
</reference>
<reference evidence="4" key="2">
    <citation type="submission" date="2023-06" db="EMBL/GenBank/DDBJ databases">
        <authorList>
            <consortium name="Lawrence Berkeley National Laboratory"/>
            <person name="Haridas S."/>
            <person name="Hensen N."/>
            <person name="Bonometti L."/>
            <person name="Westerberg I."/>
            <person name="Brannstrom I.O."/>
            <person name="Guillou S."/>
            <person name="Cros-Aarteil S."/>
            <person name="Calhoun S."/>
            <person name="Kuo A."/>
            <person name="Mondo S."/>
            <person name="Pangilinan J."/>
            <person name="Riley R."/>
            <person name="Labutti K."/>
            <person name="Andreopoulos B."/>
            <person name="Lipzen A."/>
            <person name="Chen C."/>
            <person name="Yanf M."/>
            <person name="Daum C."/>
            <person name="Ng V."/>
            <person name="Clum A."/>
            <person name="Steindorff A."/>
            <person name="Ohm R."/>
            <person name="Martin F."/>
            <person name="Silar P."/>
            <person name="Natvig D."/>
            <person name="Lalanne C."/>
            <person name="Gautier V."/>
            <person name="Ament-Velasquez S.L."/>
            <person name="Kruys A."/>
            <person name="Hutchinson M.I."/>
            <person name="Powell A.J."/>
            <person name="Barry K."/>
            <person name="Miller A.N."/>
            <person name="Grigoriev I.V."/>
            <person name="Debuchy R."/>
            <person name="Gladieux P."/>
            <person name="Thoren M.H."/>
            <person name="Johannesson H."/>
        </authorList>
    </citation>
    <scope>NUCLEOTIDE SEQUENCE</scope>
    <source>
        <strain evidence="4">CBS 955.72</strain>
    </source>
</reference>
<dbReference type="InterPro" id="IPR056024">
    <property type="entry name" value="DUF7605"/>
</dbReference>
<dbReference type="Proteomes" id="UP001275084">
    <property type="component" value="Unassembled WGS sequence"/>
</dbReference>
<dbReference type="AlphaFoldDB" id="A0AAJ0MDE9"/>
<evidence type="ECO:0000256" key="1">
    <source>
        <dbReference type="SAM" id="MobiDB-lite"/>
    </source>
</evidence>
<accession>A0AAJ0MDE9</accession>
<evidence type="ECO:0008006" key="6">
    <source>
        <dbReference type="Google" id="ProtNLM"/>
    </source>
</evidence>
<dbReference type="InterPro" id="IPR045063">
    <property type="entry name" value="Dynamin_N"/>
</dbReference>
<evidence type="ECO:0000259" key="3">
    <source>
        <dbReference type="Pfam" id="PF24564"/>
    </source>
</evidence>
<dbReference type="Pfam" id="PF00350">
    <property type="entry name" value="Dynamin_N"/>
    <property type="match status" value="1"/>
</dbReference>
<feature type="domain" description="Dynamin N-terminal" evidence="2">
    <location>
        <begin position="149"/>
        <end position="379"/>
    </location>
</feature>
<dbReference type="Pfam" id="PF24564">
    <property type="entry name" value="DUF7605"/>
    <property type="match status" value="1"/>
</dbReference>
<feature type="compositionally biased region" description="Acidic residues" evidence="1">
    <location>
        <begin position="512"/>
        <end position="526"/>
    </location>
</feature>
<gene>
    <name evidence="4" type="ORF">B0T25DRAFT_181918</name>
</gene>
<feature type="region of interest" description="Disordered" evidence="1">
    <location>
        <begin position="1047"/>
        <end position="1074"/>
    </location>
</feature>
<dbReference type="EMBL" id="JAUIQD010000004">
    <property type="protein sequence ID" value="KAK3352312.1"/>
    <property type="molecule type" value="Genomic_DNA"/>
</dbReference>
<organism evidence="4 5">
    <name type="scientific">Lasiosphaeria hispida</name>
    <dbReference type="NCBI Taxonomy" id="260671"/>
    <lineage>
        <taxon>Eukaryota</taxon>
        <taxon>Fungi</taxon>
        <taxon>Dikarya</taxon>
        <taxon>Ascomycota</taxon>
        <taxon>Pezizomycotina</taxon>
        <taxon>Sordariomycetes</taxon>
        <taxon>Sordariomycetidae</taxon>
        <taxon>Sordariales</taxon>
        <taxon>Lasiosphaeriaceae</taxon>
        <taxon>Lasiosphaeria</taxon>
    </lineage>
</organism>
<feature type="compositionally biased region" description="Basic residues" evidence="1">
    <location>
        <begin position="490"/>
        <end position="504"/>
    </location>
</feature>
<evidence type="ECO:0000313" key="4">
    <source>
        <dbReference type="EMBL" id="KAK3352312.1"/>
    </source>
</evidence>
<evidence type="ECO:0000313" key="5">
    <source>
        <dbReference type="Proteomes" id="UP001275084"/>
    </source>
</evidence>
<name>A0AAJ0MDE9_9PEZI</name>
<sequence>MLPSIKPEPADGPELDARGLYSVLFVGAEHATAIGDQASQSNILTNEEEFSEVEQEVEQLQGFIDSEQKDKQEVVDPEKNVVDFSNLRQLVAVTSPEILEKGVSIGLEVLTTLEETLNELDGLRNSPASQWLRSIDGLESRASPTRTIVGVVGNTGAGKSSVISAVLDEERLLPTNCMRACTASPTEISWNYSENPSELYRAEVEFISAEDWIKDLQSLYSDLLDSNGDVSRDCTNQDTEAGVAYAKIKAVYPKKTKEMLSQASPQSLTDEPAVGRVLGTVKNLKATTAASIYSKLQVYLDSREKGSDKNMEFWPLIKVVRIYTKATALSTGACLVDLPGIQDSNAARAAVAAKYMMECTGLWIVAPITRAVDDKTAKSLLGDSFRRQLKFDGSFSTVTFICSKTDDISITEASESLGFEEQNAELWAKIADNDRAIARIREQMIDQRRQKHAINDRIDDNEVAWDTWESFGQKISSGKTVYAPGETERKRKRKDKPLQSRKKLISPLTDPDWADDSSDSDLEWAEASDKENSQAQAENRVPLTEDDVDQKLASLKTERKELRAEKKAEEEKYKELRGELREVEARTDELRVQIKAACIKGRNAYSREAIKKDFAMGIKELDQETAAKEDEANFDPEVDIRDYDAVAESLPVFCVSSRAFQKLVGKLQKDDFNGSGFQSVEDTEVPQLQAHARKLTEHGRAANCRRFLSELMQLLSSMAMWAANDGTRSGLTDGEKQEEEARLRSLLDDIEQELMKAVSECMVKVEEALTENLYKNFDLYIPLAAEAAENTASGWGLPPTQGGLLWSTYKATCKRAGVFAGAAGPRNWNEELFDPISKQIAGSWERVFQRRIPATMTDFAQDAQLRVETFHHKATERAQELGVAHGLGLLDGQLQGHLALVSQMPNDYCEMAQEIQREANRSFTPEILNQMMPAYEDCADESGPGCFMRMKDKMMKHVRGCRTSMFRAATDNVKKQLQSMSRRINQDMFVRIEELHDKLSKDYITVLVGSDVSKNGGMPRVERMLRSEMIALLQKMDASFARVNTSPDTGITVRADPPNPAGTPDGADRPNPTGALHDTGLFANVHDDGTFHIPNRLYYSAPDELFVNDPGLLYFPPNPARKDEVEDSDDNFISADEMGTTE</sequence>
<evidence type="ECO:0000259" key="2">
    <source>
        <dbReference type="Pfam" id="PF00350"/>
    </source>
</evidence>
<dbReference type="InterPro" id="IPR027417">
    <property type="entry name" value="P-loop_NTPase"/>
</dbReference>
<comment type="caution">
    <text evidence="4">The sequence shown here is derived from an EMBL/GenBank/DDBJ whole genome shotgun (WGS) entry which is preliminary data.</text>
</comment>
<dbReference type="Gene3D" id="3.40.50.300">
    <property type="entry name" value="P-loop containing nucleotide triphosphate hydrolases"/>
    <property type="match status" value="1"/>
</dbReference>
<feature type="region of interest" description="Disordered" evidence="1">
    <location>
        <begin position="478"/>
        <end position="550"/>
    </location>
</feature>
<protein>
    <recommendedName>
        <fullName evidence="6">Nuclear GTPase SLIP-GC</fullName>
    </recommendedName>
</protein>
<keyword evidence="5" id="KW-1185">Reference proteome</keyword>
<feature type="domain" description="DUF7605" evidence="3">
    <location>
        <begin position="803"/>
        <end position="961"/>
    </location>
</feature>
<dbReference type="PANTHER" id="PTHR36681:SF3">
    <property type="entry name" value="NUCLEAR GTPASE, GERMINAL CENTER-ASSOCIATED, TANDEM DUPLICATE 3"/>
    <property type="match status" value="1"/>
</dbReference>